<gene>
    <name evidence="2" type="ORF">GCM10025881_27440</name>
</gene>
<feature type="transmembrane region" description="Helical" evidence="1">
    <location>
        <begin position="44"/>
        <end position="62"/>
    </location>
</feature>
<dbReference type="Proteomes" id="UP001157034">
    <property type="component" value="Unassembled WGS sequence"/>
</dbReference>
<protein>
    <submittedName>
        <fullName evidence="2">Uncharacterized protein</fullName>
    </submittedName>
</protein>
<evidence type="ECO:0000256" key="1">
    <source>
        <dbReference type="SAM" id="Phobius"/>
    </source>
</evidence>
<accession>A0ABQ6KAG9</accession>
<proteinExistence type="predicted"/>
<keyword evidence="1" id="KW-0472">Membrane</keyword>
<organism evidence="2 3">
    <name type="scientific">Pseudolysinimonas kribbensis</name>
    <dbReference type="NCBI Taxonomy" id="433641"/>
    <lineage>
        <taxon>Bacteria</taxon>
        <taxon>Bacillati</taxon>
        <taxon>Actinomycetota</taxon>
        <taxon>Actinomycetes</taxon>
        <taxon>Micrococcales</taxon>
        <taxon>Microbacteriaceae</taxon>
        <taxon>Pseudolysinimonas</taxon>
    </lineage>
</organism>
<reference evidence="3" key="1">
    <citation type="journal article" date="2019" name="Int. J. Syst. Evol. Microbiol.">
        <title>The Global Catalogue of Microorganisms (GCM) 10K type strain sequencing project: providing services to taxonomists for standard genome sequencing and annotation.</title>
        <authorList>
            <consortium name="The Broad Institute Genomics Platform"/>
            <consortium name="The Broad Institute Genome Sequencing Center for Infectious Disease"/>
            <person name="Wu L."/>
            <person name="Ma J."/>
        </authorList>
    </citation>
    <scope>NUCLEOTIDE SEQUENCE [LARGE SCALE GENOMIC DNA]</scope>
    <source>
        <strain evidence="3">NBRC 108894</strain>
    </source>
</reference>
<sequence>MTHRAVGGEYRRRRDVVGPEPVARRIRRGRDRATGPHRLPAPSLFAVVSTWLVAPLLAMWVWRARGPKLLILALAMFWAGDVLGNPA</sequence>
<comment type="caution">
    <text evidence="2">The sequence shown here is derived from an EMBL/GenBank/DDBJ whole genome shotgun (WGS) entry which is preliminary data.</text>
</comment>
<keyword evidence="1" id="KW-1133">Transmembrane helix</keyword>
<name>A0ABQ6KAG9_9MICO</name>
<dbReference type="EMBL" id="BSVB01000001">
    <property type="protein sequence ID" value="GMA95920.1"/>
    <property type="molecule type" value="Genomic_DNA"/>
</dbReference>
<evidence type="ECO:0000313" key="3">
    <source>
        <dbReference type="Proteomes" id="UP001157034"/>
    </source>
</evidence>
<evidence type="ECO:0000313" key="2">
    <source>
        <dbReference type="EMBL" id="GMA95920.1"/>
    </source>
</evidence>
<keyword evidence="1" id="KW-0812">Transmembrane</keyword>
<keyword evidence="3" id="KW-1185">Reference proteome</keyword>